<organism evidence="13 14">
    <name type="scientific">Aulographum hederae CBS 113979</name>
    <dbReference type="NCBI Taxonomy" id="1176131"/>
    <lineage>
        <taxon>Eukaryota</taxon>
        <taxon>Fungi</taxon>
        <taxon>Dikarya</taxon>
        <taxon>Ascomycota</taxon>
        <taxon>Pezizomycotina</taxon>
        <taxon>Dothideomycetes</taxon>
        <taxon>Pleosporomycetidae</taxon>
        <taxon>Aulographales</taxon>
        <taxon>Aulographaceae</taxon>
    </lineage>
</organism>
<dbReference type="GO" id="GO:0071555">
    <property type="term" value="P:cell wall organization"/>
    <property type="evidence" value="ECO:0007669"/>
    <property type="project" value="UniProtKB-KW"/>
</dbReference>
<keyword evidence="6" id="KW-0256">Endoplasmic reticulum</keyword>
<evidence type="ECO:0000256" key="9">
    <source>
        <dbReference type="ARBA" id="ARBA00023316"/>
    </source>
</evidence>
<dbReference type="PANTHER" id="PTHR28285:SF1">
    <property type="entry name" value="PROTEIN BIG1"/>
    <property type="match status" value="1"/>
</dbReference>
<evidence type="ECO:0000313" key="13">
    <source>
        <dbReference type="EMBL" id="KAF1984586.1"/>
    </source>
</evidence>
<evidence type="ECO:0000256" key="4">
    <source>
        <dbReference type="ARBA" id="ARBA00022692"/>
    </source>
</evidence>
<proteinExistence type="inferred from homology"/>
<evidence type="ECO:0000256" key="3">
    <source>
        <dbReference type="ARBA" id="ARBA00022089"/>
    </source>
</evidence>
<evidence type="ECO:0000256" key="11">
    <source>
        <dbReference type="SAM" id="SignalP"/>
    </source>
</evidence>
<feature type="signal peptide" evidence="11">
    <location>
        <begin position="1"/>
        <end position="20"/>
    </location>
</feature>
<evidence type="ECO:0000256" key="7">
    <source>
        <dbReference type="ARBA" id="ARBA00022989"/>
    </source>
</evidence>
<keyword evidence="4 10" id="KW-0812">Transmembrane</keyword>
<comment type="similarity">
    <text evidence="2">Belongs to the BIG1 family.</text>
</comment>
<keyword evidence="14" id="KW-1185">Reference proteome</keyword>
<evidence type="ECO:0000259" key="12">
    <source>
        <dbReference type="Pfam" id="PF20520"/>
    </source>
</evidence>
<keyword evidence="8 10" id="KW-0472">Membrane</keyword>
<evidence type="ECO:0000256" key="10">
    <source>
        <dbReference type="SAM" id="Phobius"/>
    </source>
</evidence>
<name>A0A6G1GUE3_9PEZI</name>
<gene>
    <name evidence="13" type="ORF">K402DRAFT_422792</name>
</gene>
<dbReference type="Pfam" id="PF20520">
    <property type="entry name" value="Ac45-VOA1_TM"/>
    <property type="match status" value="1"/>
</dbReference>
<evidence type="ECO:0000256" key="2">
    <source>
        <dbReference type="ARBA" id="ARBA00008203"/>
    </source>
</evidence>
<feature type="chain" id="PRO_5026127716" description="Protein BIG1" evidence="11">
    <location>
        <begin position="21"/>
        <end position="297"/>
    </location>
</feature>
<evidence type="ECO:0000256" key="5">
    <source>
        <dbReference type="ARBA" id="ARBA00022729"/>
    </source>
</evidence>
<dbReference type="OrthoDB" id="9985059at2759"/>
<evidence type="ECO:0000256" key="6">
    <source>
        <dbReference type="ARBA" id="ARBA00022824"/>
    </source>
</evidence>
<comment type="subcellular location">
    <subcellularLocation>
        <location evidence="1">Endoplasmic reticulum membrane</location>
        <topology evidence="1">Single-pass type I membrane protein</topology>
    </subcellularLocation>
</comment>
<keyword evidence="5 11" id="KW-0732">Signal</keyword>
<dbReference type="GO" id="GO:0005789">
    <property type="term" value="C:endoplasmic reticulum membrane"/>
    <property type="evidence" value="ECO:0007669"/>
    <property type="project" value="UniProtKB-SubCell"/>
</dbReference>
<reference evidence="13" key="1">
    <citation type="journal article" date="2020" name="Stud. Mycol.">
        <title>101 Dothideomycetes genomes: a test case for predicting lifestyles and emergence of pathogens.</title>
        <authorList>
            <person name="Haridas S."/>
            <person name="Albert R."/>
            <person name="Binder M."/>
            <person name="Bloem J."/>
            <person name="Labutti K."/>
            <person name="Salamov A."/>
            <person name="Andreopoulos B."/>
            <person name="Baker S."/>
            <person name="Barry K."/>
            <person name="Bills G."/>
            <person name="Bluhm B."/>
            <person name="Cannon C."/>
            <person name="Castanera R."/>
            <person name="Culley D."/>
            <person name="Daum C."/>
            <person name="Ezra D."/>
            <person name="Gonzalez J."/>
            <person name="Henrissat B."/>
            <person name="Kuo A."/>
            <person name="Liang C."/>
            <person name="Lipzen A."/>
            <person name="Lutzoni F."/>
            <person name="Magnuson J."/>
            <person name="Mondo S."/>
            <person name="Nolan M."/>
            <person name="Ohm R."/>
            <person name="Pangilinan J."/>
            <person name="Park H.-J."/>
            <person name="Ramirez L."/>
            <person name="Alfaro M."/>
            <person name="Sun H."/>
            <person name="Tritt A."/>
            <person name="Yoshinaga Y."/>
            <person name="Zwiers L.-H."/>
            <person name="Turgeon B."/>
            <person name="Goodwin S."/>
            <person name="Spatafora J."/>
            <person name="Crous P."/>
            <person name="Grigoriev I."/>
        </authorList>
    </citation>
    <scope>NUCLEOTIDE SEQUENCE</scope>
    <source>
        <strain evidence="13">CBS 113979</strain>
    </source>
</reference>
<feature type="domain" description="V-type proton ATPase subunit S1/VOA1 transmembrane" evidence="12">
    <location>
        <begin position="248"/>
        <end position="287"/>
    </location>
</feature>
<sequence>MPFRRIGLLAIALAVTSTTAFQGTSPLFVFSTSRLAETGLEGSQLGLASNVQTKLSNSLEICPSDSYVIVSQPGVSASDFTAKTSAPNLRRWVHGAEEKVKSAWTVPEVYGQLDADKLARSLANKCGVQVVDVDASAGFVPVDKSGKRVLKVEFPELPLNSERASKLVSHDSFLNAVLQPLSGHTVTVIYTTTPPASEHDPFTQHAAQIYEMDDPYPSSVHMDFKRDVSARADNSTLNSNLPLFEKYQFLSPAIFMGLMVTFILAMIMYVGLTALGSLEVSYFAFSKEMGPAGQKKQ</sequence>
<dbReference type="InterPro" id="IPR046756">
    <property type="entry name" value="VAS1/VOA1_TM"/>
</dbReference>
<evidence type="ECO:0000256" key="8">
    <source>
        <dbReference type="ARBA" id="ARBA00023136"/>
    </source>
</evidence>
<evidence type="ECO:0000313" key="14">
    <source>
        <dbReference type="Proteomes" id="UP000800041"/>
    </source>
</evidence>
<dbReference type="Proteomes" id="UP000800041">
    <property type="component" value="Unassembled WGS sequence"/>
</dbReference>
<dbReference type="GO" id="GO:0006078">
    <property type="term" value="P:(1-&gt;6)-beta-D-glucan biosynthetic process"/>
    <property type="evidence" value="ECO:0007669"/>
    <property type="project" value="TreeGrafter"/>
</dbReference>
<dbReference type="GO" id="GO:0009272">
    <property type="term" value="P:fungal-type cell wall biogenesis"/>
    <property type="evidence" value="ECO:0007669"/>
    <property type="project" value="TreeGrafter"/>
</dbReference>
<accession>A0A6G1GUE3</accession>
<dbReference type="InterPro" id="IPR037654">
    <property type="entry name" value="Big1"/>
</dbReference>
<keyword evidence="9" id="KW-0961">Cell wall biogenesis/degradation</keyword>
<evidence type="ECO:0000256" key="1">
    <source>
        <dbReference type="ARBA" id="ARBA00004115"/>
    </source>
</evidence>
<dbReference type="PANTHER" id="PTHR28285">
    <property type="entry name" value="PROTEIN BIG1"/>
    <property type="match status" value="1"/>
</dbReference>
<feature type="transmembrane region" description="Helical" evidence="10">
    <location>
        <begin position="249"/>
        <end position="272"/>
    </location>
</feature>
<protein>
    <recommendedName>
        <fullName evidence="3">Protein BIG1</fullName>
    </recommendedName>
</protein>
<dbReference type="AlphaFoldDB" id="A0A6G1GUE3"/>
<dbReference type="EMBL" id="ML977167">
    <property type="protein sequence ID" value="KAF1984586.1"/>
    <property type="molecule type" value="Genomic_DNA"/>
</dbReference>
<keyword evidence="7 10" id="KW-1133">Transmembrane helix</keyword>